<dbReference type="Proteomes" id="UP000315167">
    <property type="component" value="Unassembled WGS sequence"/>
</dbReference>
<comment type="caution">
    <text evidence="2">The sequence shown here is derived from an EMBL/GenBank/DDBJ whole genome shotgun (WGS) entry which is preliminary data.</text>
</comment>
<evidence type="ECO:0000313" key="2">
    <source>
        <dbReference type="EMBL" id="TWI01724.1"/>
    </source>
</evidence>
<evidence type="ECO:0000313" key="3">
    <source>
        <dbReference type="Proteomes" id="UP000315167"/>
    </source>
</evidence>
<dbReference type="AlphaFoldDB" id="A0A562L2N5"/>
<name>A0A562L2N5_9GAMM</name>
<sequence length="119" mass="13115">MRKPPRPRNRTLLRAPPAASPAALAPALSLMQQLYDLDAALARKQRTALSIHDIYDEWHAHDAVIRQARRRRSRAWAAELLQTIAVRHGIGGWTNLSSSPGAFWMDGGNDGPPGQGMTD</sequence>
<dbReference type="RefSeq" id="WP_144899776.1">
    <property type="nucleotide sequence ID" value="NZ_VLKN01000005.1"/>
</dbReference>
<evidence type="ECO:0000256" key="1">
    <source>
        <dbReference type="SAM" id="MobiDB-lite"/>
    </source>
</evidence>
<organism evidence="2 3">
    <name type="scientific">Luteimonas cucumeris</name>
    <dbReference type="NCBI Taxonomy" id="985012"/>
    <lineage>
        <taxon>Bacteria</taxon>
        <taxon>Pseudomonadati</taxon>
        <taxon>Pseudomonadota</taxon>
        <taxon>Gammaproteobacteria</taxon>
        <taxon>Lysobacterales</taxon>
        <taxon>Lysobacteraceae</taxon>
        <taxon>Luteimonas</taxon>
    </lineage>
</organism>
<reference evidence="2 3" key="1">
    <citation type="journal article" date="2015" name="Stand. Genomic Sci.">
        <title>Genomic Encyclopedia of Bacterial and Archaeal Type Strains, Phase III: the genomes of soil and plant-associated and newly described type strains.</title>
        <authorList>
            <person name="Whitman W.B."/>
            <person name="Woyke T."/>
            <person name="Klenk H.P."/>
            <person name="Zhou Y."/>
            <person name="Lilburn T.G."/>
            <person name="Beck B.J."/>
            <person name="De Vos P."/>
            <person name="Vandamme P."/>
            <person name="Eisen J.A."/>
            <person name="Garrity G."/>
            <person name="Hugenholtz P."/>
            <person name="Kyrpides N.C."/>
        </authorList>
    </citation>
    <scope>NUCLEOTIDE SEQUENCE [LARGE SCALE GENOMIC DNA]</scope>
    <source>
        <strain evidence="2 3">CGMCC 1.10821</strain>
    </source>
</reference>
<keyword evidence="3" id="KW-1185">Reference proteome</keyword>
<protein>
    <submittedName>
        <fullName evidence="2">Uncharacterized protein</fullName>
    </submittedName>
</protein>
<gene>
    <name evidence="2" type="ORF">IP90_02284</name>
</gene>
<feature type="compositionally biased region" description="Basic residues" evidence="1">
    <location>
        <begin position="1"/>
        <end position="11"/>
    </location>
</feature>
<accession>A0A562L2N5</accession>
<feature type="region of interest" description="Disordered" evidence="1">
    <location>
        <begin position="1"/>
        <end position="20"/>
    </location>
</feature>
<proteinExistence type="predicted"/>
<dbReference type="EMBL" id="VLKN01000005">
    <property type="protein sequence ID" value="TWI01724.1"/>
    <property type="molecule type" value="Genomic_DNA"/>
</dbReference>